<organism evidence="5 6">
    <name type="scientific">Lichenibacterium minor</name>
    <dbReference type="NCBI Taxonomy" id="2316528"/>
    <lineage>
        <taxon>Bacteria</taxon>
        <taxon>Pseudomonadati</taxon>
        <taxon>Pseudomonadota</taxon>
        <taxon>Alphaproteobacteria</taxon>
        <taxon>Hyphomicrobiales</taxon>
        <taxon>Lichenihabitantaceae</taxon>
        <taxon>Lichenibacterium</taxon>
    </lineage>
</organism>
<dbReference type="AlphaFoldDB" id="A0A4Q2UCZ3"/>
<dbReference type="Gene3D" id="3.40.30.10">
    <property type="entry name" value="Glutaredoxin"/>
    <property type="match status" value="1"/>
</dbReference>
<dbReference type="InterPro" id="IPR047047">
    <property type="entry name" value="GST_Omega-like_C"/>
</dbReference>
<protein>
    <submittedName>
        <fullName evidence="5">Glutathione S-transferase family protein</fullName>
    </submittedName>
</protein>
<feature type="active site" description="Proton donor/acceptor" evidence="1">
    <location>
        <position position="185"/>
    </location>
</feature>
<feature type="site" description="Lowers pKa of active site Cys" evidence="3">
    <location>
        <position position="243"/>
    </location>
</feature>
<dbReference type="RefSeq" id="WP_129224676.1">
    <property type="nucleotide sequence ID" value="NZ_QYBB01000005.1"/>
</dbReference>
<dbReference type="SUPFAM" id="SSF47616">
    <property type="entry name" value="GST C-terminal domain-like"/>
    <property type="match status" value="1"/>
</dbReference>
<feature type="binding site" evidence="2">
    <location>
        <begin position="120"/>
        <end position="123"/>
    </location>
    <ligand>
        <name>glutathione</name>
        <dbReference type="ChEBI" id="CHEBI:57925"/>
    </ligand>
</feature>
<feature type="binding site" evidence="2">
    <location>
        <position position="88"/>
    </location>
    <ligand>
        <name>glutathione</name>
        <dbReference type="ChEBI" id="CHEBI:57925"/>
    </ligand>
</feature>
<dbReference type="CDD" id="cd03190">
    <property type="entry name" value="GST_C_Omega_like"/>
    <property type="match status" value="1"/>
</dbReference>
<evidence type="ECO:0000313" key="5">
    <source>
        <dbReference type="EMBL" id="RYC32715.1"/>
    </source>
</evidence>
<dbReference type="SUPFAM" id="SSF52833">
    <property type="entry name" value="Thioredoxin-like"/>
    <property type="match status" value="1"/>
</dbReference>
<dbReference type="SFLD" id="SFLDG01148">
    <property type="entry name" value="Xi_(cytGST)"/>
    <property type="match status" value="1"/>
</dbReference>
<evidence type="ECO:0000256" key="2">
    <source>
        <dbReference type="PIRSR" id="PIRSR015753-2"/>
    </source>
</evidence>
<dbReference type="Pfam" id="PF13410">
    <property type="entry name" value="GST_C_2"/>
    <property type="match status" value="1"/>
</dbReference>
<reference evidence="5 6" key="2">
    <citation type="submission" date="2019-02" db="EMBL/GenBank/DDBJ databases">
        <title>'Lichenibacterium ramalinii' gen. nov. sp. nov., 'Lichenibacterium minor' gen. nov. sp. nov.</title>
        <authorList>
            <person name="Pankratov T."/>
        </authorList>
    </citation>
    <scope>NUCLEOTIDE SEQUENCE [LARGE SCALE GENOMIC DNA]</scope>
    <source>
        <strain evidence="5 6">RmlP026</strain>
    </source>
</reference>
<dbReference type="InterPro" id="IPR004045">
    <property type="entry name" value="Glutathione_S-Trfase_N"/>
</dbReference>
<dbReference type="Gene3D" id="1.20.1050.10">
    <property type="match status" value="1"/>
</dbReference>
<feature type="active site" description="Nucleophile" evidence="1">
    <location>
        <position position="55"/>
    </location>
</feature>
<dbReference type="OrthoDB" id="9769158at2"/>
<dbReference type="SFLD" id="SFLDG01206">
    <property type="entry name" value="Xi.1"/>
    <property type="match status" value="1"/>
</dbReference>
<dbReference type="PROSITE" id="PS50405">
    <property type="entry name" value="GST_CTER"/>
    <property type="match status" value="1"/>
</dbReference>
<reference evidence="5 6" key="1">
    <citation type="submission" date="2018-12" db="EMBL/GenBank/DDBJ databases">
        <authorList>
            <person name="Grouzdev D.S."/>
            <person name="Krutkina M.S."/>
        </authorList>
    </citation>
    <scope>NUCLEOTIDE SEQUENCE [LARGE SCALE GENOMIC DNA]</scope>
    <source>
        <strain evidence="5 6">RmlP026</strain>
    </source>
</reference>
<evidence type="ECO:0000259" key="4">
    <source>
        <dbReference type="PROSITE" id="PS50405"/>
    </source>
</evidence>
<keyword evidence="5" id="KW-0808">Transferase</keyword>
<dbReference type="PANTHER" id="PTHR32419">
    <property type="entry name" value="GLUTATHIONYL-HYDROQUINONE REDUCTASE"/>
    <property type="match status" value="1"/>
</dbReference>
<dbReference type="Pfam" id="PF13409">
    <property type="entry name" value="GST_N_2"/>
    <property type="match status" value="1"/>
</dbReference>
<sequence>MGQMVDGVWRRDEDLAHAEDGRFQRPPTRFRGTIAAGGPHPPAAGRYRLYVSLACPWAHRALIVRRLKGLERIVGLSVTHWLMREEGWTFADGPGVVPDPGGARFLHEVYRRADPHYTGRVTVPVLWDCEAGTIVNNESADVMRMFNAGFDAVGALPGDLYPEALRPEIDAVNARIYDTLNDGVYRAGFATTQEAHEAAVRPLFDTMDWLERLLAHQDYLCGNAVTEADWRLFTTLVRFDAVYHGHFKCNLRRLVDYPALWDYARRLYRWPGVSDTVDVRHIKGHYYGSHRGINPTGIVPLGPAVDWDGPGRQG</sequence>
<feature type="site" description="Lowers pKa of active site Cys" evidence="3">
    <location>
        <position position="286"/>
    </location>
</feature>
<dbReference type="EMBL" id="QYBB01000005">
    <property type="protein sequence ID" value="RYC32715.1"/>
    <property type="molecule type" value="Genomic_DNA"/>
</dbReference>
<comment type="caution">
    <text evidence="5">The sequence shown here is derived from an EMBL/GenBank/DDBJ whole genome shotgun (WGS) entry which is preliminary data.</text>
</comment>
<feature type="binding site" evidence="2">
    <location>
        <begin position="138"/>
        <end position="139"/>
    </location>
    <ligand>
        <name>glutathione</name>
        <dbReference type="ChEBI" id="CHEBI:57925"/>
    </ligand>
</feature>
<dbReference type="Proteomes" id="UP000290759">
    <property type="component" value="Unassembled WGS sequence"/>
</dbReference>
<evidence type="ECO:0000256" key="1">
    <source>
        <dbReference type="PIRSR" id="PIRSR015753-1"/>
    </source>
</evidence>
<dbReference type="InterPro" id="IPR040079">
    <property type="entry name" value="Glutathione_S-Trfase"/>
</dbReference>
<evidence type="ECO:0000256" key="3">
    <source>
        <dbReference type="PIRSR" id="PIRSR015753-3"/>
    </source>
</evidence>
<dbReference type="PANTHER" id="PTHR32419:SF6">
    <property type="entry name" value="GLUTATHIONE S-TRANSFERASE OMEGA-LIKE 1-RELATED"/>
    <property type="match status" value="1"/>
</dbReference>
<dbReference type="GO" id="GO:0004364">
    <property type="term" value="F:glutathione transferase activity"/>
    <property type="evidence" value="ECO:0007669"/>
    <property type="project" value="InterPro"/>
</dbReference>
<name>A0A4Q2UCZ3_9HYPH</name>
<feature type="domain" description="GST C-terminal" evidence="4">
    <location>
        <begin position="162"/>
        <end position="286"/>
    </location>
</feature>
<dbReference type="GO" id="GO:0005737">
    <property type="term" value="C:cytoplasm"/>
    <property type="evidence" value="ECO:0007669"/>
    <property type="project" value="TreeGrafter"/>
</dbReference>
<dbReference type="SFLD" id="SFLDS00019">
    <property type="entry name" value="Glutathione_Transferase_(cytos"/>
    <property type="match status" value="1"/>
</dbReference>
<keyword evidence="6" id="KW-1185">Reference proteome</keyword>
<proteinExistence type="predicted"/>
<dbReference type="PIRSF" id="PIRSF015753">
    <property type="entry name" value="GST"/>
    <property type="match status" value="1"/>
</dbReference>
<dbReference type="InterPro" id="IPR016639">
    <property type="entry name" value="GST_Omega/GSH"/>
</dbReference>
<dbReference type="InterPro" id="IPR036282">
    <property type="entry name" value="Glutathione-S-Trfase_C_sf"/>
</dbReference>
<evidence type="ECO:0000313" key="6">
    <source>
        <dbReference type="Proteomes" id="UP000290759"/>
    </source>
</evidence>
<dbReference type="InterPro" id="IPR036249">
    <property type="entry name" value="Thioredoxin-like_sf"/>
</dbReference>
<gene>
    <name evidence="5" type="ORF">D3273_06395</name>
</gene>
<accession>A0A4Q2UCZ3</accession>
<dbReference type="InterPro" id="IPR010987">
    <property type="entry name" value="Glutathione-S-Trfase_C-like"/>
</dbReference>